<accession>A0A1H3XA86</accession>
<dbReference type="GO" id="GO:0006310">
    <property type="term" value="P:DNA recombination"/>
    <property type="evidence" value="ECO:0007669"/>
    <property type="project" value="UniProtKB-KW"/>
</dbReference>
<feature type="domain" description="Core-binding (CB)" evidence="8">
    <location>
        <begin position="86"/>
        <end position="164"/>
    </location>
</feature>
<reference evidence="10" key="1">
    <citation type="submission" date="2016-10" db="EMBL/GenBank/DDBJ databases">
        <authorList>
            <person name="Varghese N."/>
            <person name="Submissions S."/>
        </authorList>
    </citation>
    <scope>NUCLEOTIDE SEQUENCE [LARGE SCALE GENOMIC DNA]</scope>
    <source>
        <strain evidence="10">DSM 11526</strain>
    </source>
</reference>
<dbReference type="AlphaFoldDB" id="A0A1H3XA86"/>
<keyword evidence="10" id="KW-1185">Reference proteome</keyword>
<evidence type="ECO:0000259" key="7">
    <source>
        <dbReference type="PROSITE" id="PS51898"/>
    </source>
</evidence>
<dbReference type="InterPro" id="IPR050808">
    <property type="entry name" value="Phage_Integrase"/>
</dbReference>
<evidence type="ECO:0000259" key="8">
    <source>
        <dbReference type="PROSITE" id="PS51900"/>
    </source>
</evidence>
<feature type="domain" description="Tyr recombinase" evidence="7">
    <location>
        <begin position="185"/>
        <end position="378"/>
    </location>
</feature>
<organism evidence="9 10">
    <name type="scientific">Marinobacterium iners DSM 11526</name>
    <dbReference type="NCBI Taxonomy" id="1122198"/>
    <lineage>
        <taxon>Bacteria</taxon>
        <taxon>Pseudomonadati</taxon>
        <taxon>Pseudomonadota</taxon>
        <taxon>Gammaproteobacteria</taxon>
        <taxon>Oceanospirillales</taxon>
        <taxon>Oceanospirillaceae</taxon>
        <taxon>Marinobacterium</taxon>
    </lineage>
</organism>
<keyword evidence="4" id="KW-0233">DNA recombination</keyword>
<comment type="similarity">
    <text evidence="1">Belongs to the 'phage' integrase family.</text>
</comment>
<name>A0A1H3XA86_9GAMM</name>
<feature type="region of interest" description="Disordered" evidence="6">
    <location>
        <begin position="383"/>
        <end position="403"/>
    </location>
</feature>
<evidence type="ECO:0000256" key="3">
    <source>
        <dbReference type="ARBA" id="ARBA00023125"/>
    </source>
</evidence>
<dbReference type="Gene3D" id="1.10.150.130">
    <property type="match status" value="1"/>
</dbReference>
<sequence>MDKKPLQPDLPPGVELHRNRIRVCFYWNGERYRESLPLPPTPKNIQRAGRLRGEIKHLLDLGVFTTTHFNQYFPDSTRFDKDLNCIQFGQLAQEWMDNLEVSTNTKNEYRKVLNRYWMPPLAGRDITSIRYSELRSLVNGIDWTSPKTRNNALIPLRGVFALAYLDELIDSDPSDRLQNLKHQKEPPDPFSRDELEQITSWMWSNFTGLDRIYACYFELAFWTGMRPSEMLALNWSDIDWRSGYARVEKAQSKGQLNNRTKVAKVRDVKLNDRALHALRELKPLTFANPSGRVFIAPQTGEPIVSDQAPGRKWRKALRKVGIRHRKAYNTRHTFATMYLMAGATPAWIANQLGNSVIMVTTVYAKWMKSDQDTAEIEKVDSTIGKREKERFSPQIAPKTKSVL</sequence>
<protein>
    <submittedName>
        <fullName evidence="9">Integrase</fullName>
    </submittedName>
</protein>
<dbReference type="Pfam" id="PF00589">
    <property type="entry name" value="Phage_integrase"/>
    <property type="match status" value="1"/>
</dbReference>
<keyword evidence="2" id="KW-0229">DNA integration</keyword>
<dbReference type="InterPro" id="IPR022000">
    <property type="entry name" value="Min27-like_integrase_DNA_bind"/>
</dbReference>
<gene>
    <name evidence="9" type="ORF">SAMN02745729_10190</name>
</gene>
<evidence type="ECO:0000256" key="4">
    <source>
        <dbReference type="ARBA" id="ARBA00023172"/>
    </source>
</evidence>
<evidence type="ECO:0000313" key="9">
    <source>
        <dbReference type="EMBL" id="SDZ96297.1"/>
    </source>
</evidence>
<dbReference type="SUPFAM" id="SSF56349">
    <property type="entry name" value="DNA breaking-rejoining enzymes"/>
    <property type="match status" value="1"/>
</dbReference>
<dbReference type="InterPro" id="IPR010998">
    <property type="entry name" value="Integrase_recombinase_N"/>
</dbReference>
<evidence type="ECO:0000313" key="10">
    <source>
        <dbReference type="Proteomes" id="UP000242469"/>
    </source>
</evidence>
<evidence type="ECO:0000256" key="6">
    <source>
        <dbReference type="SAM" id="MobiDB-lite"/>
    </source>
</evidence>
<dbReference type="EMBL" id="FNRJ01000001">
    <property type="protein sequence ID" value="SDZ96297.1"/>
    <property type="molecule type" value="Genomic_DNA"/>
</dbReference>
<dbReference type="CDD" id="cd01189">
    <property type="entry name" value="INT_ICEBs1_C_like"/>
    <property type="match status" value="1"/>
</dbReference>
<proteinExistence type="inferred from homology"/>
<dbReference type="Pfam" id="PF12167">
    <property type="entry name" value="Arm-DNA-bind_2"/>
    <property type="match status" value="1"/>
</dbReference>
<dbReference type="Proteomes" id="UP000242469">
    <property type="component" value="Unassembled WGS sequence"/>
</dbReference>
<dbReference type="PROSITE" id="PS51900">
    <property type="entry name" value="CB"/>
    <property type="match status" value="1"/>
</dbReference>
<dbReference type="InterPro" id="IPR013762">
    <property type="entry name" value="Integrase-like_cat_sf"/>
</dbReference>
<dbReference type="InterPro" id="IPR011010">
    <property type="entry name" value="DNA_brk_join_enz"/>
</dbReference>
<dbReference type="STRING" id="1122198.SAMN02745729_10190"/>
<dbReference type="PROSITE" id="PS51898">
    <property type="entry name" value="TYR_RECOMBINASE"/>
    <property type="match status" value="1"/>
</dbReference>
<evidence type="ECO:0000256" key="1">
    <source>
        <dbReference type="ARBA" id="ARBA00008857"/>
    </source>
</evidence>
<evidence type="ECO:0000256" key="5">
    <source>
        <dbReference type="PROSITE-ProRule" id="PRU01248"/>
    </source>
</evidence>
<keyword evidence="3 5" id="KW-0238">DNA-binding</keyword>
<dbReference type="PANTHER" id="PTHR30629:SF2">
    <property type="entry name" value="PROPHAGE INTEGRASE INTS-RELATED"/>
    <property type="match status" value="1"/>
</dbReference>
<dbReference type="GO" id="GO:0003677">
    <property type="term" value="F:DNA binding"/>
    <property type="evidence" value="ECO:0007669"/>
    <property type="project" value="UniProtKB-UniRule"/>
</dbReference>
<dbReference type="InterPro" id="IPR044068">
    <property type="entry name" value="CB"/>
</dbReference>
<dbReference type="PANTHER" id="PTHR30629">
    <property type="entry name" value="PROPHAGE INTEGRASE"/>
    <property type="match status" value="1"/>
</dbReference>
<dbReference type="Gene3D" id="1.10.443.10">
    <property type="entry name" value="Intergrase catalytic core"/>
    <property type="match status" value="1"/>
</dbReference>
<dbReference type="GO" id="GO:0015074">
    <property type="term" value="P:DNA integration"/>
    <property type="evidence" value="ECO:0007669"/>
    <property type="project" value="UniProtKB-KW"/>
</dbReference>
<evidence type="ECO:0000256" key="2">
    <source>
        <dbReference type="ARBA" id="ARBA00022908"/>
    </source>
</evidence>
<dbReference type="OrthoDB" id="5391994at2"/>
<dbReference type="InterPro" id="IPR002104">
    <property type="entry name" value="Integrase_catalytic"/>
</dbReference>